<keyword evidence="3" id="KW-1185">Reference proteome</keyword>
<dbReference type="OMA" id="EDIPIAC"/>
<accession>E3M550</accession>
<feature type="domain" description="PDZ" evidence="1">
    <location>
        <begin position="30"/>
        <end position="78"/>
    </location>
</feature>
<reference evidence="2" key="1">
    <citation type="submission" date="2007-07" db="EMBL/GenBank/DDBJ databases">
        <title>PCAP assembly of the Caenorhabditis remanei genome.</title>
        <authorList>
            <consortium name="The Caenorhabditis remanei Sequencing Consortium"/>
            <person name="Wilson R.K."/>
        </authorList>
    </citation>
    <scope>NUCLEOTIDE SEQUENCE [LARGE SCALE GENOMIC DNA]</scope>
    <source>
        <strain evidence="2">PB4641</strain>
    </source>
</reference>
<dbReference type="EMBL" id="DS268425">
    <property type="protein sequence ID" value="EFO92376.1"/>
    <property type="molecule type" value="Genomic_DNA"/>
</dbReference>
<sequence>MHSIQAKSRLDSIFNGKKSPPYDLAEVSEHICTVKKDEGLGLELKNLMVVTITYNSPCHGQLKVGDVLLCLNGIQVTGQDKMGKLIQTIFNGQLTTKMTIKVLRFKRHISRPTSFPPLYKHEGFTNDTLVLYNLKGYFHLGLDIKELDGKLIVCDFVENSLADITFSLGESILDVDGEKITTCAAFNDRVRKSLEIRNFCLITVEVPSTDPLKNLLRNQISKAVKDAARVNKLPPDAVAFLAEGLAVFKKLEREPLKTVWMGDRHGKGGTSENGNHLKMEDKVKETDVPTGWNSRLFVRLPPMKTFETENLPQ</sequence>
<proteinExistence type="predicted"/>
<gene>
    <name evidence="2" type="ORF">CRE_10842</name>
</gene>
<dbReference type="FunCoup" id="E3M550">
    <property type="interactions" value="1763"/>
</dbReference>
<dbReference type="Gene3D" id="2.30.42.10">
    <property type="match status" value="1"/>
</dbReference>
<protein>
    <recommendedName>
        <fullName evidence="1">PDZ domain-containing protein</fullName>
    </recommendedName>
</protein>
<evidence type="ECO:0000313" key="2">
    <source>
        <dbReference type="EMBL" id="EFO92376.1"/>
    </source>
</evidence>
<evidence type="ECO:0000259" key="1">
    <source>
        <dbReference type="PROSITE" id="PS50106"/>
    </source>
</evidence>
<evidence type="ECO:0000313" key="3">
    <source>
        <dbReference type="Proteomes" id="UP000008281"/>
    </source>
</evidence>
<dbReference type="PANTHER" id="PTHR31327">
    <property type="entry name" value="SPERM MEIOSIS PDZ DOMAIN CONTAINING PROTEINS-RELATED"/>
    <property type="match status" value="1"/>
</dbReference>
<name>E3M550_CAERE</name>
<dbReference type="eggNOG" id="KOG3528">
    <property type="taxonomic scope" value="Eukaryota"/>
</dbReference>
<dbReference type="InterPro" id="IPR001478">
    <property type="entry name" value="PDZ"/>
</dbReference>
<dbReference type="InterPro" id="IPR040264">
    <property type="entry name" value="T15H9.4-like"/>
</dbReference>
<dbReference type="InParanoid" id="E3M550"/>
<organism evidence="3">
    <name type="scientific">Caenorhabditis remanei</name>
    <name type="common">Caenorhabditis vulgaris</name>
    <dbReference type="NCBI Taxonomy" id="31234"/>
    <lineage>
        <taxon>Eukaryota</taxon>
        <taxon>Metazoa</taxon>
        <taxon>Ecdysozoa</taxon>
        <taxon>Nematoda</taxon>
        <taxon>Chromadorea</taxon>
        <taxon>Rhabditida</taxon>
        <taxon>Rhabditina</taxon>
        <taxon>Rhabditomorpha</taxon>
        <taxon>Rhabditoidea</taxon>
        <taxon>Rhabditidae</taxon>
        <taxon>Peloderinae</taxon>
        <taxon>Caenorhabditis</taxon>
    </lineage>
</organism>
<dbReference type="AlphaFoldDB" id="E3M550"/>
<dbReference type="InterPro" id="IPR036034">
    <property type="entry name" value="PDZ_sf"/>
</dbReference>
<dbReference type="Proteomes" id="UP000008281">
    <property type="component" value="Unassembled WGS sequence"/>
</dbReference>
<dbReference type="PANTHER" id="PTHR31327:SF9">
    <property type="entry name" value="PDZ DOMAIN-CONTAINING PROTEIN"/>
    <property type="match status" value="1"/>
</dbReference>
<dbReference type="SUPFAM" id="SSF50156">
    <property type="entry name" value="PDZ domain-like"/>
    <property type="match status" value="1"/>
</dbReference>
<dbReference type="STRING" id="31234.E3M550"/>
<dbReference type="OrthoDB" id="5847145at2759"/>
<dbReference type="PROSITE" id="PS50106">
    <property type="entry name" value="PDZ"/>
    <property type="match status" value="1"/>
</dbReference>
<dbReference type="HOGENOM" id="CLU_077772_0_0_1"/>